<dbReference type="CDD" id="cd13957">
    <property type="entry name" value="PT_UbiA_Cox10"/>
    <property type="match status" value="1"/>
</dbReference>
<name>A0AAN2C8M8_UNVUL</name>
<dbReference type="Proteomes" id="UP001317532">
    <property type="component" value="Chromosome"/>
</dbReference>
<proteinExistence type="inferred from homology"/>
<keyword evidence="5 14" id="KW-0808">Transferase</keyword>
<keyword evidence="4 14" id="KW-1003">Cell membrane</keyword>
<dbReference type="Gene3D" id="1.10.357.140">
    <property type="entry name" value="UbiA prenyltransferase"/>
    <property type="match status" value="1"/>
</dbReference>
<dbReference type="PANTHER" id="PTHR43448">
    <property type="entry name" value="PROTOHEME IX FARNESYLTRANSFERASE, MITOCHONDRIAL"/>
    <property type="match status" value="1"/>
</dbReference>
<comment type="similarity">
    <text evidence="14">Belongs to the UbiA prenyltransferase family. Protoheme IX farnesyltransferase subfamily.</text>
</comment>
<comment type="subcellular location">
    <subcellularLocation>
        <location evidence="1 14">Cell membrane</location>
        <topology evidence="1 14">Multi-pass membrane protein</topology>
    </subcellularLocation>
</comment>
<evidence type="ECO:0000256" key="2">
    <source>
        <dbReference type="ARBA" id="ARBA00004919"/>
    </source>
</evidence>
<dbReference type="KEGG" id="vab:WPS_03890"/>
<gene>
    <name evidence="14" type="primary">ctaB</name>
    <name evidence="15" type="ORF">WPS_03890</name>
</gene>
<dbReference type="InterPro" id="IPR000537">
    <property type="entry name" value="UbiA_prenyltransferase"/>
</dbReference>
<keyword evidence="7 14" id="KW-1133">Transmembrane helix</keyword>
<keyword evidence="16" id="KW-1185">Reference proteome</keyword>
<protein>
    <recommendedName>
        <fullName evidence="11 14">Protoheme IX farnesyltransferase</fullName>
        <ecNumber evidence="3 14">2.5.1.141</ecNumber>
    </recommendedName>
    <alternativeName>
        <fullName evidence="12 14">Heme B farnesyltransferase</fullName>
    </alternativeName>
    <alternativeName>
        <fullName evidence="10 14">Heme O synthase</fullName>
    </alternativeName>
</protein>
<dbReference type="AlphaFoldDB" id="A0AAN2C8M8"/>
<dbReference type="GO" id="GO:0008495">
    <property type="term" value="F:protoheme IX farnesyltransferase activity"/>
    <property type="evidence" value="ECO:0007669"/>
    <property type="project" value="UniProtKB-UniRule"/>
</dbReference>
<feature type="transmembrane region" description="Helical" evidence="14">
    <location>
        <begin position="61"/>
        <end position="82"/>
    </location>
</feature>
<evidence type="ECO:0000313" key="15">
    <source>
        <dbReference type="EMBL" id="BDE05113.1"/>
    </source>
</evidence>
<dbReference type="EC" id="2.5.1.141" evidence="3 14"/>
<feature type="transmembrane region" description="Helical" evidence="14">
    <location>
        <begin position="182"/>
        <end position="202"/>
    </location>
</feature>
<dbReference type="PANTHER" id="PTHR43448:SF7">
    <property type="entry name" value="4-HYDROXYBENZOATE SOLANESYLTRANSFERASE"/>
    <property type="match status" value="1"/>
</dbReference>
<dbReference type="RefSeq" id="WP_317996177.1">
    <property type="nucleotide sequence ID" value="NZ_AP025523.1"/>
</dbReference>
<feature type="transmembrane region" description="Helical" evidence="14">
    <location>
        <begin position="130"/>
        <end position="149"/>
    </location>
</feature>
<dbReference type="FunFam" id="1.10.357.140:FF:000001">
    <property type="entry name" value="Protoheme IX farnesyltransferase"/>
    <property type="match status" value="1"/>
</dbReference>
<dbReference type="NCBIfam" id="TIGR01473">
    <property type="entry name" value="cyoE_ctaB"/>
    <property type="match status" value="1"/>
</dbReference>
<evidence type="ECO:0000256" key="4">
    <source>
        <dbReference type="ARBA" id="ARBA00022475"/>
    </source>
</evidence>
<evidence type="ECO:0000256" key="11">
    <source>
        <dbReference type="ARBA" id="ARBA00040810"/>
    </source>
</evidence>
<dbReference type="InterPro" id="IPR044878">
    <property type="entry name" value="UbiA_sf"/>
</dbReference>
<dbReference type="InterPro" id="IPR030470">
    <property type="entry name" value="UbiA_prenylTrfase_CS"/>
</dbReference>
<evidence type="ECO:0000256" key="9">
    <source>
        <dbReference type="ARBA" id="ARBA00023136"/>
    </source>
</evidence>
<dbReference type="HAMAP" id="MF_00154">
    <property type="entry name" value="CyoE_CtaB"/>
    <property type="match status" value="1"/>
</dbReference>
<evidence type="ECO:0000256" key="7">
    <source>
        <dbReference type="ARBA" id="ARBA00022989"/>
    </source>
</evidence>
<feature type="transmembrane region" description="Helical" evidence="14">
    <location>
        <begin position="254"/>
        <end position="273"/>
    </location>
</feature>
<comment type="miscellaneous">
    <text evidence="14">Carbon 2 of the heme B porphyrin ring is defined according to the Fischer nomenclature.</text>
</comment>
<feature type="transmembrane region" description="Helical" evidence="14">
    <location>
        <begin position="156"/>
        <end position="176"/>
    </location>
</feature>
<feature type="transmembrane region" description="Helical" evidence="14">
    <location>
        <begin position="231"/>
        <end position="248"/>
    </location>
</feature>
<keyword evidence="8 14" id="KW-0350">Heme biosynthesis</keyword>
<evidence type="ECO:0000313" key="16">
    <source>
        <dbReference type="Proteomes" id="UP001317532"/>
    </source>
</evidence>
<organism evidence="15 16">
    <name type="scientific">Vulcanimicrobium alpinum</name>
    <dbReference type="NCBI Taxonomy" id="3016050"/>
    <lineage>
        <taxon>Bacteria</taxon>
        <taxon>Bacillati</taxon>
        <taxon>Vulcanimicrobiota</taxon>
        <taxon>Vulcanimicrobiia</taxon>
        <taxon>Vulcanimicrobiales</taxon>
        <taxon>Vulcanimicrobiaceae</taxon>
        <taxon>Vulcanimicrobium</taxon>
    </lineage>
</organism>
<evidence type="ECO:0000256" key="13">
    <source>
        <dbReference type="ARBA" id="ARBA00047690"/>
    </source>
</evidence>
<dbReference type="NCBIfam" id="NF003349">
    <property type="entry name" value="PRK04375.1-2"/>
    <property type="match status" value="1"/>
</dbReference>
<evidence type="ECO:0000256" key="12">
    <source>
        <dbReference type="ARBA" id="ARBA00042475"/>
    </source>
</evidence>
<reference evidence="15 16" key="1">
    <citation type="journal article" date="2022" name="ISME Commun">
        <title>Vulcanimicrobium alpinus gen. nov. sp. nov., the first cultivated representative of the candidate phylum 'Eremiobacterota', is a metabolically versatile aerobic anoxygenic phototroph.</title>
        <authorList>
            <person name="Yabe S."/>
            <person name="Muto K."/>
            <person name="Abe K."/>
            <person name="Yokota A."/>
            <person name="Staudigel H."/>
            <person name="Tebo B.M."/>
        </authorList>
    </citation>
    <scope>NUCLEOTIDE SEQUENCE [LARGE SCALE GENOMIC DNA]</scope>
    <source>
        <strain evidence="15 16">WC8-2</strain>
    </source>
</reference>
<keyword evidence="6 14" id="KW-0812">Transmembrane</keyword>
<feature type="transmembrane region" description="Helical" evidence="14">
    <location>
        <begin position="285"/>
        <end position="302"/>
    </location>
</feature>
<feature type="transmembrane region" description="Helical" evidence="14">
    <location>
        <begin position="36"/>
        <end position="55"/>
    </location>
</feature>
<comment type="catalytic activity">
    <reaction evidence="13 14">
        <text>heme b + (2E,6E)-farnesyl diphosphate + H2O = Fe(II)-heme o + diphosphate</text>
        <dbReference type="Rhea" id="RHEA:28070"/>
        <dbReference type="ChEBI" id="CHEBI:15377"/>
        <dbReference type="ChEBI" id="CHEBI:33019"/>
        <dbReference type="ChEBI" id="CHEBI:60344"/>
        <dbReference type="ChEBI" id="CHEBI:60530"/>
        <dbReference type="ChEBI" id="CHEBI:175763"/>
        <dbReference type="EC" id="2.5.1.141"/>
    </reaction>
</comment>
<dbReference type="Pfam" id="PF01040">
    <property type="entry name" value="UbiA"/>
    <property type="match status" value="1"/>
</dbReference>
<evidence type="ECO:0000256" key="14">
    <source>
        <dbReference type="HAMAP-Rule" id="MF_00154"/>
    </source>
</evidence>
<evidence type="ECO:0000256" key="10">
    <source>
        <dbReference type="ARBA" id="ARBA00030253"/>
    </source>
</evidence>
<dbReference type="GO" id="GO:0048034">
    <property type="term" value="P:heme O biosynthetic process"/>
    <property type="evidence" value="ECO:0007669"/>
    <property type="project" value="UniProtKB-UniRule"/>
</dbReference>
<evidence type="ECO:0000256" key="1">
    <source>
        <dbReference type="ARBA" id="ARBA00004651"/>
    </source>
</evidence>
<evidence type="ECO:0000256" key="3">
    <source>
        <dbReference type="ARBA" id="ARBA00012292"/>
    </source>
</evidence>
<comment type="pathway">
    <text evidence="2 14">Porphyrin-containing compound metabolism; heme O biosynthesis; heme O from protoheme: step 1/1.</text>
</comment>
<evidence type="ECO:0000256" key="8">
    <source>
        <dbReference type="ARBA" id="ARBA00023133"/>
    </source>
</evidence>
<dbReference type="GO" id="GO:0005886">
    <property type="term" value="C:plasma membrane"/>
    <property type="evidence" value="ECO:0007669"/>
    <property type="project" value="UniProtKB-SubCell"/>
</dbReference>
<comment type="function">
    <text evidence="14">Converts heme B (protoheme IX) to heme O by substitution of the vinyl group on carbon 2 of heme B porphyrin ring with a hydroxyethyl farnesyl side group.</text>
</comment>
<dbReference type="EMBL" id="AP025523">
    <property type="protein sequence ID" value="BDE05113.1"/>
    <property type="molecule type" value="Genomic_DNA"/>
</dbReference>
<dbReference type="PROSITE" id="PS00943">
    <property type="entry name" value="UBIA"/>
    <property type="match status" value="1"/>
</dbReference>
<evidence type="ECO:0000256" key="6">
    <source>
        <dbReference type="ARBA" id="ARBA00022692"/>
    </source>
</evidence>
<evidence type="ECO:0000256" key="5">
    <source>
        <dbReference type="ARBA" id="ARBA00022679"/>
    </source>
</evidence>
<sequence length="312" mass="33667">MSSTLSRVDGAAPFPGAKSGWRAIVDDYYELAKPRIIFLLLVTTFAAMVMAARGIPPLALTFWTLLGGALSAASAGAINCVWDRDIDRLMVRTKFRPVARGAIAPCDALVFAAVAQLAGFAMLYVLVNPLAAWLSLAGNAYYVAIYTMWLKRITPLNIVIGGAAGAVPPLVGWAAVTHQLGSPAFALFAVIFLWTPPHFWALSLMTNIDYDKAGIPMLPNVKGVARTKREIMIYSLVLVGVSLAFFPLHVLGPCYGGCALILGCVFLWDAWKVAGDPTKRAPRVLFKYSLLYLALMCAAMVLDRVVPLPHVV</sequence>
<keyword evidence="9 14" id="KW-0472">Membrane</keyword>
<dbReference type="InterPro" id="IPR006369">
    <property type="entry name" value="Protohaem_IX_farnesylTrfase"/>
</dbReference>
<feature type="transmembrane region" description="Helical" evidence="14">
    <location>
        <begin position="102"/>
        <end position="124"/>
    </location>
</feature>
<accession>A0AAN2C8M8</accession>